<dbReference type="InterPro" id="IPR040170">
    <property type="entry name" value="Cytosol_ACT"/>
</dbReference>
<dbReference type="Pfam" id="PF01852">
    <property type="entry name" value="START"/>
    <property type="match status" value="1"/>
</dbReference>
<dbReference type="InterPro" id="IPR033120">
    <property type="entry name" value="HOTDOG_ACOT"/>
</dbReference>
<keyword evidence="11" id="KW-1185">Reference proteome</keyword>
<dbReference type="eggNOG" id="KOG2763">
    <property type="taxonomic scope" value="Eukaryota"/>
</dbReference>
<organism evidence="10 11">
    <name type="scientific">Capsaspora owczarzaki (strain ATCC 30864)</name>
    <dbReference type="NCBI Taxonomy" id="595528"/>
    <lineage>
        <taxon>Eukaryota</taxon>
        <taxon>Filasterea</taxon>
        <taxon>Capsaspora</taxon>
    </lineage>
</organism>
<feature type="domain" description="HotDog ACOT-type" evidence="9">
    <location>
        <begin position="218"/>
        <end position="330"/>
    </location>
</feature>
<protein>
    <submittedName>
        <fullName evidence="10">Acyl-CoA thioesterase 11</fullName>
    </submittedName>
</protein>
<dbReference type="InterPro" id="IPR002913">
    <property type="entry name" value="START_lipid-bd_dom"/>
</dbReference>
<feature type="compositionally biased region" description="Low complexity" evidence="7">
    <location>
        <begin position="1"/>
        <end position="10"/>
    </location>
</feature>
<dbReference type="OrthoDB" id="3184331at2759"/>
<comment type="catalytic activity">
    <reaction evidence="1">
        <text>butanoyl-CoA + H2O = butanoate + CoA + H(+)</text>
        <dbReference type="Rhea" id="RHEA:40111"/>
        <dbReference type="ChEBI" id="CHEBI:15377"/>
        <dbReference type="ChEBI" id="CHEBI:15378"/>
        <dbReference type="ChEBI" id="CHEBI:17968"/>
        <dbReference type="ChEBI" id="CHEBI:57287"/>
        <dbReference type="ChEBI" id="CHEBI:57371"/>
    </reaction>
    <physiologicalReaction direction="left-to-right" evidence="1">
        <dbReference type="Rhea" id="RHEA:40112"/>
    </physiologicalReaction>
</comment>
<accession>A0A0D2VQJ8</accession>
<gene>
    <name evidence="10" type="ORF">CAOG_003824</name>
</gene>
<dbReference type="Gene3D" id="3.10.129.10">
    <property type="entry name" value="Hotdog Thioesterase"/>
    <property type="match status" value="2"/>
</dbReference>
<dbReference type="PhylomeDB" id="A0A0D2VQJ8"/>
<keyword evidence="5" id="KW-0276">Fatty acid metabolism</keyword>
<dbReference type="InterPro" id="IPR029069">
    <property type="entry name" value="HotDog_dom_sf"/>
</dbReference>
<dbReference type="UniPathway" id="UPA00199"/>
<dbReference type="Gene3D" id="3.30.530.20">
    <property type="match status" value="1"/>
</dbReference>
<evidence type="ECO:0000259" key="8">
    <source>
        <dbReference type="PROSITE" id="PS50848"/>
    </source>
</evidence>
<proteinExistence type="predicted"/>
<dbReference type="Proteomes" id="UP000008743">
    <property type="component" value="Unassembled WGS sequence"/>
</dbReference>
<feature type="domain" description="START" evidence="8">
    <location>
        <begin position="402"/>
        <end position="556"/>
    </location>
</feature>
<dbReference type="PANTHER" id="PTHR11049:SF16">
    <property type="entry name" value="PROTEIN VDLD"/>
    <property type="match status" value="1"/>
</dbReference>
<dbReference type="PROSITE" id="PS51770">
    <property type="entry name" value="HOTDOG_ACOT"/>
    <property type="match status" value="2"/>
</dbReference>
<keyword evidence="4" id="KW-0378">Hydrolase</keyword>
<dbReference type="GO" id="GO:0006631">
    <property type="term" value="P:fatty acid metabolic process"/>
    <property type="evidence" value="ECO:0007669"/>
    <property type="project" value="UniProtKB-UniPathway"/>
</dbReference>
<dbReference type="GO" id="GO:0008289">
    <property type="term" value="F:lipid binding"/>
    <property type="evidence" value="ECO:0007669"/>
    <property type="project" value="InterPro"/>
</dbReference>
<evidence type="ECO:0000256" key="5">
    <source>
        <dbReference type="ARBA" id="ARBA00022832"/>
    </source>
</evidence>
<reference evidence="11" key="1">
    <citation type="submission" date="2011-02" db="EMBL/GenBank/DDBJ databases">
        <title>The Genome Sequence of Capsaspora owczarzaki ATCC 30864.</title>
        <authorList>
            <person name="Russ C."/>
            <person name="Cuomo C."/>
            <person name="Burger G."/>
            <person name="Gray M.W."/>
            <person name="Holland P.W.H."/>
            <person name="King N."/>
            <person name="Lang F.B.F."/>
            <person name="Roger A.J."/>
            <person name="Ruiz-Trillo I."/>
            <person name="Young S.K."/>
            <person name="Zeng Q."/>
            <person name="Gargeya S."/>
            <person name="Alvarado L."/>
            <person name="Berlin A."/>
            <person name="Chapman S.B."/>
            <person name="Chen Z."/>
            <person name="Freedman E."/>
            <person name="Gellesch M."/>
            <person name="Goldberg J."/>
            <person name="Griggs A."/>
            <person name="Gujja S."/>
            <person name="Heilman E."/>
            <person name="Heiman D."/>
            <person name="Howarth C."/>
            <person name="Mehta T."/>
            <person name="Neiman D."/>
            <person name="Pearson M."/>
            <person name="Roberts A."/>
            <person name="Saif S."/>
            <person name="Shea T."/>
            <person name="Shenoy N."/>
            <person name="Sisk P."/>
            <person name="Stolte C."/>
            <person name="Sykes S."/>
            <person name="White J."/>
            <person name="Yandava C."/>
            <person name="Haas B."/>
            <person name="Nusbaum C."/>
            <person name="Birren B."/>
        </authorList>
    </citation>
    <scope>NUCLEOTIDE SEQUENCE</scope>
    <source>
        <strain evidence="11">ATCC 30864</strain>
    </source>
</reference>
<dbReference type="EMBL" id="KE346364">
    <property type="protein sequence ID" value="KJE92952.1"/>
    <property type="molecule type" value="Genomic_DNA"/>
</dbReference>
<dbReference type="InterPro" id="IPR023393">
    <property type="entry name" value="START-like_dom_sf"/>
</dbReference>
<evidence type="ECO:0000313" key="11">
    <source>
        <dbReference type="Proteomes" id="UP000008743"/>
    </source>
</evidence>
<dbReference type="RefSeq" id="XP_004363552.1">
    <property type="nucleotide sequence ID" value="XM_004363495.2"/>
</dbReference>
<dbReference type="GO" id="GO:0052816">
    <property type="term" value="F:long-chain fatty acyl-CoA hydrolase activity"/>
    <property type="evidence" value="ECO:0007669"/>
    <property type="project" value="TreeGrafter"/>
</dbReference>
<evidence type="ECO:0000256" key="3">
    <source>
        <dbReference type="ARBA" id="ARBA00022737"/>
    </source>
</evidence>
<dbReference type="InParanoid" id="A0A0D2VQJ8"/>
<evidence type="ECO:0000259" key="9">
    <source>
        <dbReference type="PROSITE" id="PS51770"/>
    </source>
</evidence>
<dbReference type="PANTHER" id="PTHR11049">
    <property type="entry name" value="ACYL COENZYME A THIOESTER HYDROLASE"/>
    <property type="match status" value="1"/>
</dbReference>
<dbReference type="Pfam" id="PF03061">
    <property type="entry name" value="4HBT"/>
    <property type="match status" value="2"/>
</dbReference>
<dbReference type="GO" id="GO:0005829">
    <property type="term" value="C:cytosol"/>
    <property type="evidence" value="ECO:0007669"/>
    <property type="project" value="TreeGrafter"/>
</dbReference>
<feature type="domain" description="HotDog ACOT-type" evidence="9">
    <location>
        <begin position="27"/>
        <end position="140"/>
    </location>
</feature>
<dbReference type="SUPFAM" id="SSF54637">
    <property type="entry name" value="Thioesterase/thiol ester dehydrase-isomerase"/>
    <property type="match status" value="2"/>
</dbReference>
<keyword evidence="3" id="KW-0677">Repeat</keyword>
<dbReference type="OMA" id="YEQCEVI"/>
<evidence type="ECO:0000256" key="1">
    <source>
        <dbReference type="ARBA" id="ARBA00000295"/>
    </source>
</evidence>
<feature type="region of interest" description="Disordered" evidence="7">
    <location>
        <begin position="1"/>
        <end position="26"/>
    </location>
</feature>
<evidence type="ECO:0000256" key="7">
    <source>
        <dbReference type="SAM" id="MobiDB-lite"/>
    </source>
</evidence>
<dbReference type="AlphaFoldDB" id="A0A0D2VQJ8"/>
<dbReference type="InterPro" id="IPR006683">
    <property type="entry name" value="Thioestr_dom"/>
</dbReference>
<evidence type="ECO:0000313" key="10">
    <source>
        <dbReference type="EMBL" id="KJE92952.1"/>
    </source>
</evidence>
<evidence type="ECO:0000256" key="2">
    <source>
        <dbReference type="ARBA" id="ARBA00004872"/>
    </source>
</evidence>
<dbReference type="STRING" id="595528.A0A0D2VQJ8"/>
<dbReference type="GO" id="GO:0006637">
    <property type="term" value="P:acyl-CoA metabolic process"/>
    <property type="evidence" value="ECO:0007669"/>
    <property type="project" value="TreeGrafter"/>
</dbReference>
<dbReference type="PROSITE" id="PS50848">
    <property type="entry name" value="START"/>
    <property type="match status" value="1"/>
</dbReference>
<dbReference type="SUPFAM" id="SSF55961">
    <property type="entry name" value="Bet v1-like"/>
    <property type="match status" value="1"/>
</dbReference>
<name>A0A0D2VQJ8_CAPO3</name>
<comment type="pathway">
    <text evidence="2">Lipid metabolism; fatty acid metabolism.</text>
</comment>
<evidence type="ECO:0000256" key="6">
    <source>
        <dbReference type="ARBA" id="ARBA00023098"/>
    </source>
</evidence>
<keyword evidence="6" id="KW-0443">Lipid metabolism</keyword>
<sequence length="656" mass="72924">MSSSTHAGTGTPPPAPPTPSHAVNTPDDTLVQMHKILVPSQTNAFSISLLGGELLKWMDTCACLASERHSKHPSVTASMDDLQFRERVRAGQLVRISAKVTRAFNTSMEVAVKVFLEDPLNSGSVAMCEAYFTFVSLDSQGQKVAIPALVPVSEQDKDQHSLAFERRQIRLDRKTSIEKVAEILQNQAARRSSIDIAPENLSSSRTLLDGSRTVVPAGLTMVESWELVLPQHANHHNTAFGGQIMEWMEMNATVSASRLAKSYPLLASIDDIHFLGPIKVGERIIIRAQVNNSFTTSMEVGVRVDAVSIHDPQPRLVNTAYFTFVAIDGDGKRVKLPPLSVANADERLRHDEAIARRQVRLDRKKIRSEKAELAVHCTEDNLKELCLSNVSNLTILKSTRDWDVLSERDGIQFMTKDVGNTLVVRVECFVSASAGEVYQLLEDMSLRSEWDKLFVSYDTLRKIDSDNDIFHIKMRSPTSLVAGAAQQPPQDFVLLTSRRRPTDFSKHYVIAHRSVIQENMPSVQGYSRGEVGSSGFIITPTGSKGSDKTHIVYLNQFGSSVLSYMSGDMIGVSNMLHNSLVRLREFVSNSNSVKHLQETVLNRMIEQEQHNVDSLSEQCDRLFQPPATLTADLVAAQARLVELKKQRTAIMQIRRV</sequence>
<dbReference type="CDD" id="cd03442">
    <property type="entry name" value="BFIT_BACH"/>
    <property type="match status" value="2"/>
</dbReference>
<evidence type="ECO:0000256" key="4">
    <source>
        <dbReference type="ARBA" id="ARBA00022801"/>
    </source>
</evidence>